<feature type="region of interest" description="Disordered" evidence="1">
    <location>
        <begin position="157"/>
        <end position="210"/>
    </location>
</feature>
<proteinExistence type="predicted"/>
<reference evidence="5" key="1">
    <citation type="journal article" date="2019" name="Int. J. Syst. Evol. Microbiol.">
        <title>The Global Catalogue of Microorganisms (GCM) 10K type strain sequencing project: providing services to taxonomists for standard genome sequencing and annotation.</title>
        <authorList>
            <consortium name="The Broad Institute Genomics Platform"/>
            <consortium name="The Broad Institute Genome Sequencing Center for Infectious Disease"/>
            <person name="Wu L."/>
            <person name="Ma J."/>
        </authorList>
    </citation>
    <scope>NUCLEOTIDE SEQUENCE [LARGE SCALE GENOMIC DNA]</scope>
    <source>
        <strain evidence="5">KCTC 52640</strain>
    </source>
</reference>
<dbReference type="RefSeq" id="WP_380688999.1">
    <property type="nucleotide sequence ID" value="NZ_JBHRSS010000003.1"/>
</dbReference>
<dbReference type="InterPro" id="IPR027275">
    <property type="entry name" value="PRC-brl_dom"/>
</dbReference>
<gene>
    <name evidence="4" type="ORF">ACFOSU_09985</name>
</gene>
<dbReference type="Gene3D" id="1.10.287.700">
    <property type="entry name" value="Helix hairpin bin"/>
    <property type="match status" value="1"/>
</dbReference>
<dbReference type="Proteomes" id="UP001595462">
    <property type="component" value="Unassembled WGS sequence"/>
</dbReference>
<evidence type="ECO:0000259" key="3">
    <source>
        <dbReference type="Pfam" id="PF05239"/>
    </source>
</evidence>
<dbReference type="SUPFAM" id="SSF50346">
    <property type="entry name" value="PRC-barrel domain"/>
    <property type="match status" value="1"/>
</dbReference>
<accession>A0ABV7ENB6</accession>
<feature type="compositionally biased region" description="Polar residues" evidence="1">
    <location>
        <begin position="164"/>
        <end position="194"/>
    </location>
</feature>
<evidence type="ECO:0000313" key="5">
    <source>
        <dbReference type="Proteomes" id="UP001595462"/>
    </source>
</evidence>
<comment type="caution">
    <text evidence="4">The sequence shown here is derived from an EMBL/GenBank/DDBJ whole genome shotgun (WGS) entry which is preliminary data.</text>
</comment>
<sequence length="210" mass="22143">MTIHKITAAGLVGFALAASSSAALAAPPEGLYSADQLLDADVYAEGSDKQIGEIDDIVFDNNMTIKSFIVETEGKFGLGGKSYVVEPNQLSVETIAGPKAIEPNYRVTLNASSSELSGYPVYNDAWWEGAQSQASDAWEQTRESASSAWTRLKEGTNDLIDRAQGQNDNQSDNEASGATTDQSSDAGASTGTVIDNSADDSMSNADDTNR</sequence>
<dbReference type="Gene3D" id="2.30.30.240">
    <property type="entry name" value="PRC-barrel domain"/>
    <property type="match status" value="1"/>
</dbReference>
<feature type="compositionally biased region" description="Low complexity" evidence="1">
    <location>
        <begin position="195"/>
        <end position="210"/>
    </location>
</feature>
<name>A0ABV7ENB6_9GAMM</name>
<feature type="domain" description="PRC-barrel" evidence="3">
    <location>
        <begin position="30"/>
        <end position="86"/>
    </location>
</feature>
<protein>
    <submittedName>
        <fullName evidence="4">PRC-barrel domain-containing protein</fullName>
    </submittedName>
</protein>
<evidence type="ECO:0000256" key="2">
    <source>
        <dbReference type="SAM" id="SignalP"/>
    </source>
</evidence>
<dbReference type="InterPro" id="IPR011033">
    <property type="entry name" value="PRC_barrel-like_sf"/>
</dbReference>
<feature type="chain" id="PRO_5046241016" evidence="2">
    <location>
        <begin position="26"/>
        <end position="210"/>
    </location>
</feature>
<dbReference type="EMBL" id="JBHRSS010000003">
    <property type="protein sequence ID" value="MFC3104224.1"/>
    <property type="molecule type" value="Genomic_DNA"/>
</dbReference>
<evidence type="ECO:0000256" key="1">
    <source>
        <dbReference type="SAM" id="MobiDB-lite"/>
    </source>
</evidence>
<organism evidence="4 5">
    <name type="scientific">Salinisphaera aquimarina</name>
    <dbReference type="NCBI Taxonomy" id="2094031"/>
    <lineage>
        <taxon>Bacteria</taxon>
        <taxon>Pseudomonadati</taxon>
        <taxon>Pseudomonadota</taxon>
        <taxon>Gammaproteobacteria</taxon>
        <taxon>Salinisphaerales</taxon>
        <taxon>Salinisphaeraceae</taxon>
        <taxon>Salinisphaera</taxon>
    </lineage>
</organism>
<feature type="signal peptide" evidence="2">
    <location>
        <begin position="1"/>
        <end position="25"/>
    </location>
</feature>
<dbReference type="Pfam" id="PF05239">
    <property type="entry name" value="PRC"/>
    <property type="match status" value="1"/>
</dbReference>
<keyword evidence="5" id="KW-1185">Reference proteome</keyword>
<keyword evidence="2" id="KW-0732">Signal</keyword>
<evidence type="ECO:0000313" key="4">
    <source>
        <dbReference type="EMBL" id="MFC3104224.1"/>
    </source>
</evidence>